<feature type="domain" description="NB-ARC" evidence="3">
    <location>
        <begin position="161"/>
        <end position="214"/>
    </location>
</feature>
<keyword evidence="1" id="KW-0677">Repeat</keyword>
<dbReference type="Pfam" id="PF00931">
    <property type="entry name" value="NB-ARC"/>
    <property type="match status" value="2"/>
</dbReference>
<protein>
    <recommendedName>
        <fullName evidence="7">NB-ARC domain-containing protein</fullName>
    </recommendedName>
</protein>
<evidence type="ECO:0000313" key="6">
    <source>
        <dbReference type="Proteomes" id="UP000236630"/>
    </source>
</evidence>
<evidence type="ECO:0000313" key="5">
    <source>
        <dbReference type="EMBL" id="GAY63282.1"/>
    </source>
</evidence>
<dbReference type="InterPro" id="IPR044974">
    <property type="entry name" value="Disease_R_plants"/>
</dbReference>
<dbReference type="InterPro" id="IPR036388">
    <property type="entry name" value="WH-like_DNA-bd_sf"/>
</dbReference>
<comment type="caution">
    <text evidence="5">The sequence shown here is derived from an EMBL/GenBank/DDBJ whole genome shotgun (WGS) entry which is preliminary data.</text>
</comment>
<dbReference type="STRING" id="55188.A0A2H5QFB5"/>
<name>A0A2H5QFB5_CITUN</name>
<dbReference type="InterPro" id="IPR058922">
    <property type="entry name" value="WHD_DRP"/>
</dbReference>
<dbReference type="Proteomes" id="UP000236630">
    <property type="component" value="Unassembled WGS sequence"/>
</dbReference>
<dbReference type="InterPro" id="IPR027417">
    <property type="entry name" value="P-loop_NTPase"/>
</dbReference>
<dbReference type="PRINTS" id="PR00364">
    <property type="entry name" value="DISEASERSIST"/>
</dbReference>
<accession>A0A2H5QFB5</accession>
<dbReference type="EMBL" id="BDQV01000344">
    <property type="protein sequence ID" value="GAY63282.1"/>
    <property type="molecule type" value="Genomic_DNA"/>
</dbReference>
<dbReference type="SUPFAM" id="SSF52540">
    <property type="entry name" value="P-loop containing nucleoside triphosphate hydrolases"/>
    <property type="match status" value="1"/>
</dbReference>
<dbReference type="GO" id="GO:0098542">
    <property type="term" value="P:defense response to other organism"/>
    <property type="evidence" value="ECO:0007669"/>
    <property type="project" value="TreeGrafter"/>
</dbReference>
<feature type="domain" description="NB-ARC" evidence="3">
    <location>
        <begin position="216"/>
        <end position="291"/>
    </location>
</feature>
<dbReference type="Gene3D" id="1.10.10.10">
    <property type="entry name" value="Winged helix-like DNA-binding domain superfamily/Winged helix DNA-binding domain"/>
    <property type="match status" value="1"/>
</dbReference>
<evidence type="ECO:0008006" key="7">
    <source>
        <dbReference type="Google" id="ProtNLM"/>
    </source>
</evidence>
<dbReference type="Gene3D" id="3.40.50.300">
    <property type="entry name" value="P-loop containing nucleotide triphosphate hydrolases"/>
    <property type="match status" value="1"/>
</dbReference>
<evidence type="ECO:0000259" key="3">
    <source>
        <dbReference type="Pfam" id="PF00931"/>
    </source>
</evidence>
<organism evidence="5 6">
    <name type="scientific">Citrus unshiu</name>
    <name type="common">Satsuma mandarin</name>
    <name type="synonym">Citrus nobilis var. unshiu</name>
    <dbReference type="NCBI Taxonomy" id="55188"/>
    <lineage>
        <taxon>Eukaryota</taxon>
        <taxon>Viridiplantae</taxon>
        <taxon>Streptophyta</taxon>
        <taxon>Embryophyta</taxon>
        <taxon>Tracheophyta</taxon>
        <taxon>Spermatophyta</taxon>
        <taxon>Magnoliopsida</taxon>
        <taxon>eudicotyledons</taxon>
        <taxon>Gunneridae</taxon>
        <taxon>Pentapetalae</taxon>
        <taxon>rosids</taxon>
        <taxon>malvids</taxon>
        <taxon>Sapindales</taxon>
        <taxon>Rutaceae</taxon>
        <taxon>Aurantioideae</taxon>
        <taxon>Citrus</taxon>
    </lineage>
</organism>
<dbReference type="InterPro" id="IPR002182">
    <property type="entry name" value="NB-ARC"/>
</dbReference>
<evidence type="ECO:0000256" key="1">
    <source>
        <dbReference type="ARBA" id="ARBA00022737"/>
    </source>
</evidence>
<dbReference type="AlphaFoldDB" id="A0A2H5QFB5"/>
<gene>
    <name evidence="5" type="ORF">CUMW_224320</name>
</gene>
<dbReference type="GO" id="GO:0043531">
    <property type="term" value="F:ADP binding"/>
    <property type="evidence" value="ECO:0007669"/>
    <property type="project" value="InterPro"/>
</dbReference>
<keyword evidence="2" id="KW-0611">Plant defense</keyword>
<feature type="domain" description="Disease resistance protein winged helix" evidence="4">
    <location>
        <begin position="361"/>
        <end position="430"/>
    </location>
</feature>
<dbReference type="PANTHER" id="PTHR23155:SF1044">
    <property type="entry name" value="DISEASE RESISTANCE PROTEIN RPS2"/>
    <property type="match status" value="1"/>
</dbReference>
<evidence type="ECO:0000256" key="2">
    <source>
        <dbReference type="ARBA" id="ARBA00022821"/>
    </source>
</evidence>
<dbReference type="Pfam" id="PF23559">
    <property type="entry name" value="WHD_DRP"/>
    <property type="match status" value="1"/>
</dbReference>
<reference evidence="5 6" key="1">
    <citation type="journal article" date="2017" name="Front. Genet.">
        <title>Draft sequencing of the heterozygous diploid genome of Satsuma (Citrus unshiu Marc.) using a hybrid assembly approach.</title>
        <authorList>
            <person name="Shimizu T."/>
            <person name="Tanizawa Y."/>
            <person name="Mochizuki T."/>
            <person name="Nagasaki H."/>
            <person name="Yoshioka T."/>
            <person name="Toyoda A."/>
            <person name="Fujiyama A."/>
            <person name="Kaminuma E."/>
            <person name="Nakamura Y."/>
        </authorList>
    </citation>
    <scope>NUCLEOTIDE SEQUENCE [LARGE SCALE GENOMIC DNA]</scope>
    <source>
        <strain evidence="6">cv. Miyagawa wase</strain>
    </source>
</reference>
<keyword evidence="6" id="KW-1185">Reference proteome</keyword>
<proteinExistence type="predicted"/>
<dbReference type="FunFam" id="1.10.10.10:FF:000322">
    <property type="entry name" value="Probable disease resistance protein At1g63360"/>
    <property type="match status" value="1"/>
</dbReference>
<dbReference type="PANTHER" id="PTHR23155">
    <property type="entry name" value="DISEASE RESISTANCE PROTEIN RP"/>
    <property type="match status" value="1"/>
</dbReference>
<sequence>MASVGDIWNVVKDCFLCSFYLYSNSRDLKDKVDTLSVKKGELQVVYDEVNGRVEHAKQDRDLPRPTVLYWLARVLEYTNENGKVDFLLQRAEEEKAKQCFGYCSVNCFFVYYFSLDVVKVTEDLQGLIDEGKGFKKDVADPPPPQPVVERQDMKNVVGMESILDEVWECFEDDFPMRIICLYGVSGVGKTTLLVNFNSKFSDTRHNFYLVILVKAVDNKNQQGRAEEIFQRLSQRRFALLLDDLRGPINLDEAGVPDQNGSKIVFTTIMEDACNTMGDQIKFKVDYLRRDDDVLNFHPDILELAETVADLCRGLPLAHITIGRAMANTRNRMGDLILPRLKFSYDHLSTETHKTCFSFCSLFLKNQLIRKDELVDLWIGEGLFRGSHNIVVARMQGKCIIDSLIGVCLLEEVQTSFGNYVKMHDLLRDLALWIASQDEGNKILASKPKNDELIIERQSIT</sequence>
<evidence type="ECO:0000259" key="4">
    <source>
        <dbReference type="Pfam" id="PF23559"/>
    </source>
</evidence>